<keyword evidence="2" id="KW-1185">Reference proteome</keyword>
<protein>
    <submittedName>
        <fullName evidence="1">Uncharacterized protein</fullName>
    </submittedName>
</protein>
<comment type="caution">
    <text evidence="1">The sequence shown here is derived from an EMBL/GenBank/DDBJ whole genome shotgun (WGS) entry which is preliminary data.</text>
</comment>
<organism evidence="1 2">
    <name type="scientific">Rhodopirellula maiorica SM1</name>
    <dbReference type="NCBI Taxonomy" id="1265738"/>
    <lineage>
        <taxon>Bacteria</taxon>
        <taxon>Pseudomonadati</taxon>
        <taxon>Planctomycetota</taxon>
        <taxon>Planctomycetia</taxon>
        <taxon>Pirellulales</taxon>
        <taxon>Pirellulaceae</taxon>
        <taxon>Novipirellula</taxon>
    </lineage>
</organism>
<dbReference type="Proteomes" id="UP000011991">
    <property type="component" value="Unassembled WGS sequence"/>
</dbReference>
<proteinExistence type="predicted"/>
<sequence length="48" mass="5230">MQSEHVHWVLVDDQGGQAADVDRLRFVGADPGFRIGRAFAVGALTDTF</sequence>
<reference evidence="1 2" key="1">
    <citation type="journal article" date="2013" name="Mar. Genomics">
        <title>Expression of sulfatases in Rhodopirellula baltica and the diversity of sulfatases in the genus Rhodopirellula.</title>
        <authorList>
            <person name="Wegner C.E."/>
            <person name="Richter-Heitmann T."/>
            <person name="Klindworth A."/>
            <person name="Klockow C."/>
            <person name="Richter M."/>
            <person name="Achstetter T."/>
            <person name="Glockner F.O."/>
            <person name="Harder J."/>
        </authorList>
    </citation>
    <scope>NUCLEOTIDE SEQUENCE [LARGE SCALE GENOMIC DNA]</scope>
    <source>
        <strain evidence="1 2">SM1</strain>
    </source>
</reference>
<evidence type="ECO:0000313" key="2">
    <source>
        <dbReference type="Proteomes" id="UP000011991"/>
    </source>
</evidence>
<accession>M5RK34</accession>
<dbReference type="PATRIC" id="fig|1265738.3.peg.3402"/>
<gene>
    <name evidence="1" type="ORF">RMSM_03409</name>
</gene>
<dbReference type="AlphaFoldDB" id="M5RK34"/>
<evidence type="ECO:0000313" key="1">
    <source>
        <dbReference type="EMBL" id="EMI19670.1"/>
    </source>
</evidence>
<dbReference type="EMBL" id="ANOG01000493">
    <property type="protein sequence ID" value="EMI19670.1"/>
    <property type="molecule type" value="Genomic_DNA"/>
</dbReference>
<name>M5RK34_9BACT</name>